<reference evidence="2 3" key="1">
    <citation type="submission" date="2015-06" db="EMBL/GenBank/DDBJ databases">
        <title>Draft genome of the ant-associated black yeast Phialophora attae CBS 131958.</title>
        <authorList>
            <person name="Moreno L.F."/>
            <person name="Stielow B.J."/>
            <person name="de Hoog S."/>
            <person name="Vicente V.A."/>
            <person name="Weiss V.A."/>
            <person name="de Vries M."/>
            <person name="Cruz L.M."/>
            <person name="Souza E.M."/>
        </authorList>
    </citation>
    <scope>NUCLEOTIDE SEQUENCE [LARGE SCALE GENOMIC DNA]</scope>
    <source>
        <strain evidence="2 3">CBS 131958</strain>
    </source>
</reference>
<evidence type="ECO:0000313" key="3">
    <source>
        <dbReference type="Proteomes" id="UP000038010"/>
    </source>
</evidence>
<name>A0A0N0NIB0_9EURO</name>
<feature type="signal peptide" evidence="1">
    <location>
        <begin position="1"/>
        <end position="19"/>
    </location>
</feature>
<feature type="chain" id="PRO_5005856809" evidence="1">
    <location>
        <begin position="20"/>
        <end position="75"/>
    </location>
</feature>
<accession>A0A0N0NIB0</accession>
<dbReference type="EMBL" id="LFJN01000038">
    <property type="protein sequence ID" value="KPI35631.1"/>
    <property type="molecule type" value="Genomic_DNA"/>
</dbReference>
<keyword evidence="3" id="KW-1185">Reference proteome</keyword>
<evidence type="ECO:0000256" key="1">
    <source>
        <dbReference type="SAM" id="SignalP"/>
    </source>
</evidence>
<keyword evidence="1" id="KW-0732">Signal</keyword>
<dbReference type="Proteomes" id="UP000038010">
    <property type="component" value="Unassembled WGS sequence"/>
</dbReference>
<dbReference type="PROSITE" id="PS51257">
    <property type="entry name" value="PROKAR_LIPOPROTEIN"/>
    <property type="match status" value="1"/>
</dbReference>
<dbReference type="AlphaFoldDB" id="A0A0N0NIB0"/>
<sequence length="75" mass="7789">MKISATALVALLSGTTVMASCLKDGYCAGAIRGAQRCDNDSGCTFKKYECGGYGTPQSGYIWVELKDGNGNPIGC</sequence>
<dbReference type="GeneID" id="28736850"/>
<comment type="caution">
    <text evidence="2">The sequence shown here is derived from an EMBL/GenBank/DDBJ whole genome shotgun (WGS) entry which is preliminary data.</text>
</comment>
<dbReference type="VEuPathDB" id="FungiDB:AB675_4806"/>
<dbReference type="RefSeq" id="XP_017995594.1">
    <property type="nucleotide sequence ID" value="XM_018144970.1"/>
</dbReference>
<gene>
    <name evidence="2" type="ORF">AB675_4806</name>
</gene>
<proteinExistence type="predicted"/>
<protein>
    <submittedName>
        <fullName evidence="2">Uncharacterized protein</fullName>
    </submittedName>
</protein>
<evidence type="ECO:0000313" key="2">
    <source>
        <dbReference type="EMBL" id="KPI35631.1"/>
    </source>
</evidence>
<organism evidence="2 3">
    <name type="scientific">Cyphellophora attinorum</name>
    <dbReference type="NCBI Taxonomy" id="1664694"/>
    <lineage>
        <taxon>Eukaryota</taxon>
        <taxon>Fungi</taxon>
        <taxon>Dikarya</taxon>
        <taxon>Ascomycota</taxon>
        <taxon>Pezizomycotina</taxon>
        <taxon>Eurotiomycetes</taxon>
        <taxon>Chaetothyriomycetidae</taxon>
        <taxon>Chaetothyriales</taxon>
        <taxon>Cyphellophoraceae</taxon>
        <taxon>Cyphellophora</taxon>
    </lineage>
</organism>